<evidence type="ECO:0000313" key="2">
    <source>
        <dbReference type="Proteomes" id="UP000217790"/>
    </source>
</evidence>
<reference evidence="2" key="1">
    <citation type="journal article" date="2017" name="Nat. Ecol. Evol.">
        <title>Genome expansion and lineage-specific genetic innovations in the forest pathogenic fungi Armillaria.</title>
        <authorList>
            <person name="Sipos G."/>
            <person name="Prasanna A.N."/>
            <person name="Walter M.C."/>
            <person name="O'Connor E."/>
            <person name="Balint B."/>
            <person name="Krizsan K."/>
            <person name="Kiss B."/>
            <person name="Hess J."/>
            <person name="Varga T."/>
            <person name="Slot J."/>
            <person name="Riley R."/>
            <person name="Boka B."/>
            <person name="Rigling D."/>
            <person name="Barry K."/>
            <person name="Lee J."/>
            <person name="Mihaltcheva S."/>
            <person name="LaButti K."/>
            <person name="Lipzen A."/>
            <person name="Waldron R."/>
            <person name="Moloney N.M."/>
            <person name="Sperisen C."/>
            <person name="Kredics L."/>
            <person name="Vagvoelgyi C."/>
            <person name="Patrignani A."/>
            <person name="Fitzpatrick D."/>
            <person name="Nagy I."/>
            <person name="Doyle S."/>
            <person name="Anderson J.B."/>
            <person name="Grigoriev I.V."/>
            <person name="Gueldener U."/>
            <person name="Muensterkoetter M."/>
            <person name="Nagy L.G."/>
        </authorList>
    </citation>
    <scope>NUCLEOTIDE SEQUENCE [LARGE SCALE GENOMIC DNA]</scope>
    <source>
        <strain evidence="2">Ar21-2</strain>
    </source>
</reference>
<accession>A0A2H3DUC7</accession>
<dbReference type="InParanoid" id="A0A2H3DUC7"/>
<protein>
    <submittedName>
        <fullName evidence="1">Uncharacterized protein</fullName>
    </submittedName>
</protein>
<evidence type="ECO:0000313" key="1">
    <source>
        <dbReference type="EMBL" id="PBK91056.1"/>
    </source>
</evidence>
<proteinExistence type="predicted"/>
<dbReference type="Proteomes" id="UP000217790">
    <property type="component" value="Unassembled WGS sequence"/>
</dbReference>
<keyword evidence="2" id="KW-1185">Reference proteome</keyword>
<dbReference type="EMBL" id="KZ293663">
    <property type="protein sequence ID" value="PBK91056.1"/>
    <property type="molecule type" value="Genomic_DNA"/>
</dbReference>
<dbReference type="AlphaFoldDB" id="A0A2H3DUC7"/>
<organism evidence="1 2">
    <name type="scientific">Armillaria gallica</name>
    <name type="common">Bulbous honey fungus</name>
    <name type="synonym">Armillaria bulbosa</name>
    <dbReference type="NCBI Taxonomy" id="47427"/>
    <lineage>
        <taxon>Eukaryota</taxon>
        <taxon>Fungi</taxon>
        <taxon>Dikarya</taxon>
        <taxon>Basidiomycota</taxon>
        <taxon>Agaricomycotina</taxon>
        <taxon>Agaricomycetes</taxon>
        <taxon>Agaricomycetidae</taxon>
        <taxon>Agaricales</taxon>
        <taxon>Marasmiineae</taxon>
        <taxon>Physalacriaceae</taxon>
        <taxon>Armillaria</taxon>
    </lineage>
</organism>
<name>A0A2H3DUC7_ARMGA</name>
<gene>
    <name evidence="1" type="ORF">ARMGADRAFT_1032125</name>
</gene>
<sequence length="164" mass="18106">MHYVASYDSEVDIYQGCGSQHILFTLNLGNSGWATILRESNINDQGTEGDTDVNIEILESGGIPTDHCLDSNICLDWTSLYNDQHPYSHSYGIDLHVLGTTVQGYNGTLSSWSTFRKSLPFVSAYLTSQNVKLGWEDDVGEDVIGELYTTPMAFPVSTNLLIAM</sequence>